<keyword evidence="2" id="KW-1185">Reference proteome</keyword>
<dbReference type="Proteomes" id="UP000054007">
    <property type="component" value="Unassembled WGS sequence"/>
</dbReference>
<dbReference type="OrthoDB" id="3186349at2759"/>
<proteinExistence type="predicted"/>
<accession>A0A0D7ARM7</accession>
<evidence type="ECO:0000313" key="1">
    <source>
        <dbReference type="EMBL" id="KIY60867.1"/>
    </source>
</evidence>
<protein>
    <submittedName>
        <fullName evidence="1">Uncharacterized protein</fullName>
    </submittedName>
</protein>
<organism evidence="1 2">
    <name type="scientific">Cylindrobasidium torrendii FP15055 ss-10</name>
    <dbReference type="NCBI Taxonomy" id="1314674"/>
    <lineage>
        <taxon>Eukaryota</taxon>
        <taxon>Fungi</taxon>
        <taxon>Dikarya</taxon>
        <taxon>Basidiomycota</taxon>
        <taxon>Agaricomycotina</taxon>
        <taxon>Agaricomycetes</taxon>
        <taxon>Agaricomycetidae</taxon>
        <taxon>Agaricales</taxon>
        <taxon>Marasmiineae</taxon>
        <taxon>Physalacriaceae</taxon>
        <taxon>Cylindrobasidium</taxon>
    </lineage>
</organism>
<dbReference type="STRING" id="1314674.A0A0D7ARM7"/>
<evidence type="ECO:0000313" key="2">
    <source>
        <dbReference type="Proteomes" id="UP000054007"/>
    </source>
</evidence>
<dbReference type="AlphaFoldDB" id="A0A0D7ARM7"/>
<reference evidence="1 2" key="1">
    <citation type="journal article" date="2015" name="Fungal Genet. Biol.">
        <title>Evolution of novel wood decay mechanisms in Agaricales revealed by the genome sequences of Fistulina hepatica and Cylindrobasidium torrendii.</title>
        <authorList>
            <person name="Floudas D."/>
            <person name="Held B.W."/>
            <person name="Riley R."/>
            <person name="Nagy L.G."/>
            <person name="Koehler G."/>
            <person name="Ransdell A.S."/>
            <person name="Younus H."/>
            <person name="Chow J."/>
            <person name="Chiniquy J."/>
            <person name="Lipzen A."/>
            <person name="Tritt A."/>
            <person name="Sun H."/>
            <person name="Haridas S."/>
            <person name="LaButti K."/>
            <person name="Ohm R.A."/>
            <person name="Kues U."/>
            <person name="Blanchette R.A."/>
            <person name="Grigoriev I.V."/>
            <person name="Minto R.E."/>
            <person name="Hibbett D.S."/>
        </authorList>
    </citation>
    <scope>NUCLEOTIDE SEQUENCE [LARGE SCALE GENOMIC DNA]</scope>
    <source>
        <strain evidence="1 2">FP15055 ss-10</strain>
    </source>
</reference>
<feature type="non-terminal residue" evidence="1">
    <location>
        <position position="124"/>
    </location>
</feature>
<gene>
    <name evidence="1" type="ORF">CYLTODRAFT_363612</name>
</gene>
<dbReference type="InterPro" id="IPR043502">
    <property type="entry name" value="DNA/RNA_pol_sf"/>
</dbReference>
<name>A0A0D7ARM7_9AGAR</name>
<dbReference type="SUPFAM" id="SSF56672">
    <property type="entry name" value="DNA/RNA polymerases"/>
    <property type="match status" value="1"/>
</dbReference>
<sequence length="124" mass="13978">MVTIYRDEIPDHAQVYIDDVGIIGPALAYLDKNGQPEMLPENKGIRRFVWEHVNNVLRIVQRMKYVGGTYSGTKTLVCAEEFMVVGHWCTPRGLEVAESRLKVITNWGDLMNIGNVRLFLGTAG</sequence>
<dbReference type="EMBL" id="KN881191">
    <property type="protein sequence ID" value="KIY60867.1"/>
    <property type="molecule type" value="Genomic_DNA"/>
</dbReference>